<evidence type="ECO:0000313" key="3">
    <source>
        <dbReference type="Proteomes" id="UP000253951"/>
    </source>
</evidence>
<dbReference type="EMBL" id="CP031188">
    <property type="protein sequence ID" value="AXG74088.1"/>
    <property type="molecule type" value="Genomic_DNA"/>
</dbReference>
<keyword evidence="3" id="KW-1185">Reference proteome</keyword>
<keyword evidence="1" id="KW-0732">Signal</keyword>
<gene>
    <name evidence="2" type="ORF">DVK85_07460</name>
</gene>
<dbReference type="InterPro" id="IPR021428">
    <property type="entry name" value="DUF3078"/>
</dbReference>
<dbReference type="KEGG" id="fat:DVK85_07460"/>
<dbReference type="RefSeq" id="WP_114677846.1">
    <property type="nucleotide sequence ID" value="NZ_CP031188.1"/>
</dbReference>
<dbReference type="Pfam" id="PF11276">
    <property type="entry name" value="DUF3078"/>
    <property type="match status" value="1"/>
</dbReference>
<proteinExistence type="predicted"/>
<reference evidence="2 3" key="1">
    <citation type="submission" date="2018-07" db="EMBL/GenBank/DDBJ databases">
        <title>Complete genome sequence of Flavobacterium arcticum type strain SM1502T.</title>
        <authorList>
            <person name="Li Y."/>
            <person name="Li D.-D."/>
        </authorList>
    </citation>
    <scope>NUCLEOTIDE SEQUENCE [LARGE SCALE GENOMIC DNA]</scope>
    <source>
        <strain evidence="2 3">SM1502</strain>
    </source>
</reference>
<name>A0A345HBX8_9FLAO</name>
<accession>A0A345HBX8</accession>
<evidence type="ECO:0000313" key="2">
    <source>
        <dbReference type="EMBL" id="AXG74088.1"/>
    </source>
</evidence>
<feature type="chain" id="PRO_5016898343" evidence="1">
    <location>
        <begin position="26"/>
        <end position="315"/>
    </location>
</feature>
<sequence length="315" mass="35733">MKFKICFTILLLLAFMQNIHSQVIAITLPDSITYWEKTNKVGLDVSQIAFVNWSVGGNNSVTILGKGEFDRNYNKGNLNWDNELVVRYGFNSQEGQETRKTDDQIQLTSTFGYRSDTISHWYYSAKFNFNTQFTNGYAYPNTTDEISAPFAPAYIFLGVGGEYIRKDLGLNAYFSPLTDKTTLVLNQTLANQGAFGVRAAVYDEEGKLISEGKKSRTELGILITNSIKRKIFKNIVLDHRISFYTDYINKFGNIDIDWQWSLDMTVNQYVKANIGAHIIYDDDIKATEEVNGEPIKVGPKLQLKQMLGVGVTYTF</sequence>
<dbReference type="AlphaFoldDB" id="A0A345HBX8"/>
<dbReference type="Proteomes" id="UP000253951">
    <property type="component" value="Chromosome"/>
</dbReference>
<protein>
    <submittedName>
        <fullName evidence="2">DUF3078 domain-containing protein</fullName>
    </submittedName>
</protein>
<dbReference type="OrthoDB" id="1495718at2"/>
<feature type="signal peptide" evidence="1">
    <location>
        <begin position="1"/>
        <end position="25"/>
    </location>
</feature>
<organism evidence="2 3">
    <name type="scientific">Flavobacterium arcticum</name>
    <dbReference type="NCBI Taxonomy" id="1784713"/>
    <lineage>
        <taxon>Bacteria</taxon>
        <taxon>Pseudomonadati</taxon>
        <taxon>Bacteroidota</taxon>
        <taxon>Flavobacteriia</taxon>
        <taxon>Flavobacteriales</taxon>
        <taxon>Flavobacteriaceae</taxon>
        <taxon>Flavobacterium</taxon>
    </lineage>
</organism>
<evidence type="ECO:0000256" key="1">
    <source>
        <dbReference type="SAM" id="SignalP"/>
    </source>
</evidence>